<evidence type="ECO:0000313" key="2">
    <source>
        <dbReference type="EMBL" id="KAF6747910.1"/>
    </source>
</evidence>
<dbReference type="PANTHER" id="PTHR14187">
    <property type="entry name" value="ALPHA KINASE/ELONGATION FACTOR 2 KINASE"/>
    <property type="match status" value="1"/>
</dbReference>
<feature type="region of interest" description="Disordered" evidence="1">
    <location>
        <begin position="91"/>
        <end position="129"/>
    </location>
</feature>
<proteinExistence type="predicted"/>
<evidence type="ECO:0000256" key="1">
    <source>
        <dbReference type="SAM" id="MobiDB-lite"/>
    </source>
</evidence>
<dbReference type="PANTHER" id="PTHR14187:SF5">
    <property type="entry name" value="HEAT SHOCK 70 KDA PROTEIN 12A"/>
    <property type="match status" value="1"/>
</dbReference>
<name>A0A8H6HK95_9AGAR</name>
<gene>
    <name evidence="2" type="ORF">DFP72DRAFT_584595</name>
</gene>
<dbReference type="EMBL" id="JACGCI010000076">
    <property type="protein sequence ID" value="KAF6747910.1"/>
    <property type="molecule type" value="Genomic_DNA"/>
</dbReference>
<keyword evidence="3" id="KW-1185">Reference proteome</keyword>
<reference evidence="2 3" key="1">
    <citation type="submission" date="2020-07" db="EMBL/GenBank/DDBJ databases">
        <title>Comparative genomics of pyrophilous fungi reveals a link between fire events and developmental genes.</title>
        <authorList>
            <consortium name="DOE Joint Genome Institute"/>
            <person name="Steindorff A.S."/>
            <person name="Carver A."/>
            <person name="Calhoun S."/>
            <person name="Stillman K."/>
            <person name="Liu H."/>
            <person name="Lipzen A."/>
            <person name="Pangilinan J."/>
            <person name="Labutti K."/>
            <person name="Bruns T.D."/>
            <person name="Grigoriev I.V."/>
        </authorList>
    </citation>
    <scope>NUCLEOTIDE SEQUENCE [LARGE SCALE GENOMIC DNA]</scope>
    <source>
        <strain evidence="2 3">CBS 144469</strain>
    </source>
</reference>
<protein>
    <submittedName>
        <fullName evidence="2">Actin-like ATPase domain-containing protein</fullName>
    </submittedName>
</protein>
<dbReference type="Gene3D" id="3.30.420.40">
    <property type="match status" value="1"/>
</dbReference>
<dbReference type="SUPFAM" id="SSF53067">
    <property type="entry name" value="Actin-like ATPase domain"/>
    <property type="match status" value="2"/>
</dbReference>
<dbReference type="OrthoDB" id="2963168at2759"/>
<accession>A0A8H6HK95</accession>
<dbReference type="InterPro" id="IPR043129">
    <property type="entry name" value="ATPase_NBD"/>
</dbReference>
<dbReference type="AlphaFoldDB" id="A0A8H6HK95"/>
<feature type="region of interest" description="Disordered" evidence="1">
    <location>
        <begin position="1"/>
        <end position="22"/>
    </location>
</feature>
<organism evidence="2 3">
    <name type="scientific">Ephemerocybe angulata</name>
    <dbReference type="NCBI Taxonomy" id="980116"/>
    <lineage>
        <taxon>Eukaryota</taxon>
        <taxon>Fungi</taxon>
        <taxon>Dikarya</taxon>
        <taxon>Basidiomycota</taxon>
        <taxon>Agaricomycotina</taxon>
        <taxon>Agaricomycetes</taxon>
        <taxon>Agaricomycetidae</taxon>
        <taxon>Agaricales</taxon>
        <taxon>Agaricineae</taxon>
        <taxon>Psathyrellaceae</taxon>
        <taxon>Ephemerocybe</taxon>
    </lineage>
</organism>
<evidence type="ECO:0000313" key="3">
    <source>
        <dbReference type="Proteomes" id="UP000521943"/>
    </source>
</evidence>
<sequence length="730" mass="81019">MPFSAGPRPPRGFAAGVRPSPATNVRVTERRQESYQFLTDAENTTIGELRSTNVGRDNITIMYNYRLQTPILRDILEHAGPAQERDILAHLPGVHPRGRPSRGEGNGWASRNQPPPAPPWHQATSPSIPRGIAPPIWSPEFAEVADQKRLCISIEFGITSSTVAFCSPRINNGVVQQIIHWPGTYETLRKIPTCLIYDEEGRLLAWGLEAYSAPPIPRAIKCEHFKLFLEPRLLSDESAASVPHLPTLPPGKMAIDLIIDYLGCIYEYSKEQITRENGAVADLDTAEVWITIPAAWNTRGSEIMREAAIKAGLVYSSRAGDTKWRDRLKIISEPEAALTYCVNVADLHHLRPSQNIMVCNSGEGVVDLSIFKITGKLDDMEVAEVCTRSLAECGSSYLGMQFRELVNFLLSDHPIHIDPASLAYFQFSFDEVEKLTFAGGGNEDKMFYFTCFNSEDPDDPSVGLINGQLAIPGNLLKQQVFDPVVDQVIQAIEDQLVHVGQTVHALLLVGHLGESEYLKREVERRFKDRIATIARPPEAGLGMVKGAAQFGLAKRSLVSSVIASQSYILKVDMPAEDEDWHKRPVYIKIYDSGETVCENRLEYLVTKGAIVPKGQRFRTKVCNYTPSSSGTYSRITSSLIAKDSGFVVTLYTSNSDQIMRYLDQGEVLEVCKWNVGLPSLQVLHPNATISTKPTIFPHLEIGLELDSLEARVMLTYQGQEWGSVTLDLAN</sequence>
<comment type="caution">
    <text evidence="2">The sequence shown here is derived from an EMBL/GenBank/DDBJ whole genome shotgun (WGS) entry which is preliminary data.</text>
</comment>
<dbReference type="Proteomes" id="UP000521943">
    <property type="component" value="Unassembled WGS sequence"/>
</dbReference>